<evidence type="ECO:0000313" key="2">
    <source>
        <dbReference type="Proteomes" id="UP000193404"/>
    </source>
</evidence>
<protein>
    <recommendedName>
        <fullName evidence="3">ArnR1-like winged helix-turn-helix domain-containing protein</fullName>
    </recommendedName>
</protein>
<dbReference type="AlphaFoldDB" id="A0A1W6K242"/>
<organism evidence="1 2">
    <name type="scientific">Acidianus manzaensis</name>
    <dbReference type="NCBI Taxonomy" id="282676"/>
    <lineage>
        <taxon>Archaea</taxon>
        <taxon>Thermoproteota</taxon>
        <taxon>Thermoprotei</taxon>
        <taxon>Sulfolobales</taxon>
        <taxon>Sulfolobaceae</taxon>
        <taxon>Acidianus</taxon>
    </lineage>
</organism>
<dbReference type="InterPro" id="IPR036388">
    <property type="entry name" value="WH-like_DNA-bd_sf"/>
</dbReference>
<dbReference type="Gene3D" id="1.10.10.10">
    <property type="entry name" value="Winged helix-like DNA-binding domain superfamily/Winged helix DNA-binding domain"/>
    <property type="match status" value="1"/>
</dbReference>
<dbReference type="KEGG" id="aman:B6F84_11735"/>
<evidence type="ECO:0000313" key="1">
    <source>
        <dbReference type="EMBL" id="ARM76621.1"/>
    </source>
</evidence>
<evidence type="ECO:0008006" key="3">
    <source>
        <dbReference type="Google" id="ProtNLM"/>
    </source>
</evidence>
<name>A0A1W6K242_9CREN</name>
<dbReference type="GeneID" id="41591605"/>
<gene>
    <name evidence="1" type="ORF">B6F84_11735</name>
</gene>
<accession>A0A1W6K242</accession>
<dbReference type="Proteomes" id="UP000193404">
    <property type="component" value="Chromosome"/>
</dbReference>
<sequence length="84" mass="9307">MNVEDKVRMSEIKKKIVVSMYKMGNGENVSLSFKDIKDSLSISTDALKLNLNDLVSDGVLKKAKSKYILTEIGLKIAKDLIDSS</sequence>
<dbReference type="EMBL" id="CP020477">
    <property type="protein sequence ID" value="ARM76621.1"/>
    <property type="molecule type" value="Genomic_DNA"/>
</dbReference>
<reference evidence="1 2" key="1">
    <citation type="submission" date="2017-03" db="EMBL/GenBank/DDBJ databases">
        <title>Sulfur activation and transportation mechanism of thermophilic Archaea Acidianus manzaensis YN-25.</title>
        <authorList>
            <person name="Ma Y."/>
            <person name="Yang Y."/>
            <person name="Xia J."/>
        </authorList>
    </citation>
    <scope>NUCLEOTIDE SEQUENCE [LARGE SCALE GENOMIC DNA]</scope>
    <source>
        <strain evidence="1 2">YN-25</strain>
    </source>
</reference>
<proteinExistence type="predicted"/>
<dbReference type="OrthoDB" id="41314at2157"/>
<keyword evidence="2" id="KW-1185">Reference proteome</keyword>
<dbReference type="InterPro" id="IPR036390">
    <property type="entry name" value="WH_DNA-bd_sf"/>
</dbReference>
<dbReference type="SUPFAM" id="SSF46785">
    <property type="entry name" value="Winged helix' DNA-binding domain"/>
    <property type="match status" value="1"/>
</dbReference>
<dbReference type="RefSeq" id="WP_148692412.1">
    <property type="nucleotide sequence ID" value="NZ_CP020477.1"/>
</dbReference>